<dbReference type="EMBL" id="JAGINP010000033">
    <property type="protein sequence ID" value="MBP2296610.1"/>
    <property type="molecule type" value="Genomic_DNA"/>
</dbReference>
<protein>
    <submittedName>
        <fullName evidence="2">Uncharacterized protein</fullName>
    </submittedName>
</protein>
<dbReference type="RefSeq" id="WP_144428139.1">
    <property type="nucleotide sequence ID" value="NZ_JAGINP010000033.1"/>
</dbReference>
<name>A0ABS4SVL4_9PROT</name>
<feature type="signal peptide" evidence="1">
    <location>
        <begin position="1"/>
        <end position="25"/>
    </location>
</feature>
<accession>A0ABS4SVL4</accession>
<dbReference type="Proteomes" id="UP000781958">
    <property type="component" value="Unassembled WGS sequence"/>
</dbReference>
<proteinExistence type="predicted"/>
<evidence type="ECO:0000313" key="3">
    <source>
        <dbReference type="Proteomes" id="UP000781958"/>
    </source>
</evidence>
<keyword evidence="1" id="KW-0732">Signal</keyword>
<evidence type="ECO:0000256" key="1">
    <source>
        <dbReference type="SAM" id="SignalP"/>
    </source>
</evidence>
<comment type="caution">
    <text evidence="2">The sequence shown here is derived from an EMBL/GenBank/DDBJ whole genome shotgun (WGS) entry which is preliminary data.</text>
</comment>
<keyword evidence="3" id="KW-1185">Reference proteome</keyword>
<evidence type="ECO:0000313" key="2">
    <source>
        <dbReference type="EMBL" id="MBP2296610.1"/>
    </source>
</evidence>
<reference evidence="2 3" key="1">
    <citation type="submission" date="2021-03" db="EMBL/GenBank/DDBJ databases">
        <title>Genomic Encyclopedia of Type Strains, Phase III (KMG-III): the genomes of soil and plant-associated and newly described type strains.</title>
        <authorList>
            <person name="Whitman W."/>
        </authorList>
    </citation>
    <scope>NUCLEOTIDE SEQUENCE [LARGE SCALE GENOMIC DNA]</scope>
    <source>
        <strain evidence="2 3">IMMIB AFH-6</strain>
    </source>
</reference>
<organism evidence="2 3">
    <name type="scientific">Azospirillum rugosum</name>
    <dbReference type="NCBI Taxonomy" id="416170"/>
    <lineage>
        <taxon>Bacteria</taxon>
        <taxon>Pseudomonadati</taxon>
        <taxon>Pseudomonadota</taxon>
        <taxon>Alphaproteobacteria</taxon>
        <taxon>Rhodospirillales</taxon>
        <taxon>Azospirillaceae</taxon>
        <taxon>Azospirillum</taxon>
    </lineage>
</organism>
<feature type="chain" id="PRO_5047015688" evidence="1">
    <location>
        <begin position="26"/>
        <end position="92"/>
    </location>
</feature>
<gene>
    <name evidence="2" type="ORF">J2851_006428</name>
</gene>
<sequence>MTHRQKLLVGAIVLTASALSFHALAANGLYFSVAVNAFGKAGGQCNINPQRVTLLEKRGVQEIYVTPATKTINGSCVAVCQNGRCDVSVTKG</sequence>